<dbReference type="PROSITE" id="PS51387">
    <property type="entry name" value="FAD_PCMH"/>
    <property type="match status" value="1"/>
</dbReference>
<dbReference type="InterPro" id="IPR016164">
    <property type="entry name" value="FAD-linked_Oxase-like_C"/>
</dbReference>
<evidence type="ECO:0000313" key="5">
    <source>
        <dbReference type="Proteomes" id="UP000237889"/>
    </source>
</evidence>
<organism evidence="4 5">
    <name type="scientific">Phreatobacter cathodiphilus</name>
    <dbReference type="NCBI Taxonomy" id="1868589"/>
    <lineage>
        <taxon>Bacteria</taxon>
        <taxon>Pseudomonadati</taxon>
        <taxon>Pseudomonadota</taxon>
        <taxon>Alphaproteobacteria</taxon>
        <taxon>Hyphomicrobiales</taxon>
        <taxon>Phreatobacteraceae</taxon>
        <taxon>Phreatobacter</taxon>
    </lineage>
</organism>
<dbReference type="InterPro" id="IPR016166">
    <property type="entry name" value="FAD-bd_PCMH"/>
</dbReference>
<keyword evidence="2" id="KW-0274">FAD</keyword>
<protein>
    <submittedName>
        <fullName evidence="4">FAD-binding oxidoreductase</fullName>
    </submittedName>
</protein>
<dbReference type="SUPFAM" id="SSF55103">
    <property type="entry name" value="FAD-linked oxidases, C-terminal domain"/>
    <property type="match status" value="1"/>
</dbReference>
<name>A0A2S0NA08_9HYPH</name>
<dbReference type="Gene3D" id="3.30.465.10">
    <property type="match status" value="1"/>
</dbReference>
<proteinExistence type="predicted"/>
<accession>A0A2S0NA08</accession>
<dbReference type="Pfam" id="PF01565">
    <property type="entry name" value="FAD_binding_4"/>
    <property type="match status" value="1"/>
</dbReference>
<dbReference type="PANTHER" id="PTHR11748:SF119">
    <property type="entry name" value="D-2-HYDROXYGLUTARATE DEHYDROGENASE"/>
    <property type="match status" value="1"/>
</dbReference>
<feature type="domain" description="FAD-binding PCMH-type" evidence="3">
    <location>
        <begin position="41"/>
        <end position="214"/>
    </location>
</feature>
<dbReference type="AlphaFoldDB" id="A0A2S0NA08"/>
<dbReference type="OrthoDB" id="9811261at2"/>
<dbReference type="RefSeq" id="WP_106748102.1">
    <property type="nucleotide sequence ID" value="NZ_CP027668.1"/>
</dbReference>
<keyword evidence="5" id="KW-1185">Reference proteome</keyword>
<sequence>MSALDRLRADLAGIALAEDAATVRMASRDFFWFSPVLKPELEGKVADLVATPADKDELRRIAAACARHRVPLVIRGGGTGNYGQAVPLAGGVVVDMRQMNRMVFAKPGGARFEAGANMLDIDKLLDPHGQELRFHPSTRAQATIGGFVAGGAAGAGSCTWGQIDNLGAVTALEVMTVEAEPRLIELRGREILKVMHAYGVNGIITEVEVPTAPAHDWAERIVTFDSLTAAARFGQAFMECDGIAKKLVSVHDPRIVPYLKRLAPYLQEGRAFAILMVSEPQADTLDLLIADHKGEVTFRRGAAEAKAVAFGTHKGRGGPGPLYEYTWNHTTLHALKMDPSITYLQLRFPAPNNLALVEWAAKEFEEDVYFHLEFQRREGKVITSSLPLVKYTTQARLEEIMARAAEGGVQPSNAHTFVLNNAGWKRIDAPQPEFKRLADPHGLMNPGKLLGWEAEAQQAAE</sequence>
<dbReference type="GO" id="GO:0004458">
    <property type="term" value="F:D-lactate dehydrogenase (cytochrome) activity"/>
    <property type="evidence" value="ECO:0007669"/>
    <property type="project" value="TreeGrafter"/>
</dbReference>
<dbReference type="PANTHER" id="PTHR11748">
    <property type="entry name" value="D-LACTATE DEHYDROGENASE"/>
    <property type="match status" value="1"/>
</dbReference>
<dbReference type="EMBL" id="CP027668">
    <property type="protein sequence ID" value="AVO44761.1"/>
    <property type="molecule type" value="Genomic_DNA"/>
</dbReference>
<dbReference type="GO" id="GO:0008720">
    <property type="term" value="F:D-lactate dehydrogenase (NAD+) activity"/>
    <property type="evidence" value="ECO:0007669"/>
    <property type="project" value="TreeGrafter"/>
</dbReference>
<dbReference type="KEGG" id="phr:C6569_06640"/>
<dbReference type="GO" id="GO:0071949">
    <property type="term" value="F:FAD binding"/>
    <property type="evidence" value="ECO:0007669"/>
    <property type="project" value="InterPro"/>
</dbReference>
<reference evidence="4 5" key="1">
    <citation type="submission" date="2018-03" db="EMBL/GenBank/DDBJ databases">
        <title>Genome sequencing of Phreatobacter sp.</title>
        <authorList>
            <person name="Kim S.-J."/>
            <person name="Heo J."/>
            <person name="Kwon S.-W."/>
        </authorList>
    </citation>
    <scope>NUCLEOTIDE SEQUENCE [LARGE SCALE GENOMIC DNA]</scope>
    <source>
        <strain evidence="4 5">S-12</strain>
    </source>
</reference>
<dbReference type="InterPro" id="IPR016169">
    <property type="entry name" value="FAD-bd_PCMH_sub2"/>
</dbReference>
<evidence type="ECO:0000256" key="2">
    <source>
        <dbReference type="ARBA" id="ARBA00022827"/>
    </source>
</evidence>
<evidence type="ECO:0000313" key="4">
    <source>
        <dbReference type="EMBL" id="AVO44761.1"/>
    </source>
</evidence>
<gene>
    <name evidence="4" type="ORF">C6569_06640</name>
</gene>
<dbReference type="InterPro" id="IPR006094">
    <property type="entry name" value="Oxid_FAD_bind_N"/>
</dbReference>
<dbReference type="SUPFAM" id="SSF56176">
    <property type="entry name" value="FAD-binding/transporter-associated domain-like"/>
    <property type="match status" value="1"/>
</dbReference>
<dbReference type="InterPro" id="IPR036318">
    <property type="entry name" value="FAD-bd_PCMH-like_sf"/>
</dbReference>
<keyword evidence="1" id="KW-0285">Flavoprotein</keyword>
<evidence type="ECO:0000259" key="3">
    <source>
        <dbReference type="PROSITE" id="PS51387"/>
    </source>
</evidence>
<evidence type="ECO:0000256" key="1">
    <source>
        <dbReference type="ARBA" id="ARBA00022630"/>
    </source>
</evidence>
<dbReference type="Proteomes" id="UP000237889">
    <property type="component" value="Chromosome"/>
</dbReference>
<dbReference type="GO" id="GO:1903457">
    <property type="term" value="P:lactate catabolic process"/>
    <property type="evidence" value="ECO:0007669"/>
    <property type="project" value="TreeGrafter"/>
</dbReference>